<feature type="chain" id="PRO_5004531892" description="Secreted protein" evidence="1">
    <location>
        <begin position="19"/>
        <end position="69"/>
    </location>
</feature>
<proteinExistence type="predicted"/>
<sequence length="69" mass="8310">MFVSRFILFFLHVFDVSSVPLSLSYPFCMLYEVSMCKNRVCDLFEQVNILLLLLFCLDTCRKYQFKQCY</sequence>
<protein>
    <recommendedName>
        <fullName evidence="3">Secreted protein</fullName>
    </recommendedName>
</protein>
<evidence type="ECO:0000256" key="1">
    <source>
        <dbReference type="SAM" id="SignalP"/>
    </source>
</evidence>
<dbReference type="EMBL" id="GAIX01005936">
    <property type="protein sequence ID" value="JAA86624.1"/>
    <property type="molecule type" value="Transcribed_RNA"/>
</dbReference>
<keyword evidence="1" id="KW-0732">Signal</keyword>
<accession>S4P8G9</accession>
<name>S4P8G9_9NEOP</name>
<feature type="signal peptide" evidence="1">
    <location>
        <begin position="1"/>
        <end position="18"/>
    </location>
</feature>
<evidence type="ECO:0000313" key="2">
    <source>
        <dbReference type="EMBL" id="JAA86624.1"/>
    </source>
</evidence>
<dbReference type="AlphaFoldDB" id="S4P8G9"/>
<evidence type="ECO:0008006" key="3">
    <source>
        <dbReference type="Google" id="ProtNLM"/>
    </source>
</evidence>
<organism evidence="2">
    <name type="scientific">Pararge aegeria</name>
    <name type="common">speckled wood butterfly</name>
    <dbReference type="NCBI Taxonomy" id="116150"/>
    <lineage>
        <taxon>Eukaryota</taxon>
        <taxon>Metazoa</taxon>
        <taxon>Ecdysozoa</taxon>
        <taxon>Arthropoda</taxon>
        <taxon>Hexapoda</taxon>
        <taxon>Insecta</taxon>
        <taxon>Pterygota</taxon>
        <taxon>Neoptera</taxon>
        <taxon>Endopterygota</taxon>
        <taxon>Lepidoptera</taxon>
        <taxon>Glossata</taxon>
        <taxon>Ditrysia</taxon>
        <taxon>Papilionoidea</taxon>
        <taxon>Nymphalidae</taxon>
        <taxon>Satyrinae</taxon>
        <taxon>Satyrini</taxon>
        <taxon>Parargina</taxon>
        <taxon>Pararge</taxon>
    </lineage>
</organism>
<reference evidence="2" key="1">
    <citation type="journal article" date="2013" name="BMC Genomics">
        <title>Unscrambling butterfly oogenesis.</title>
        <authorList>
            <person name="Carter J.M."/>
            <person name="Baker S.C."/>
            <person name="Pink R."/>
            <person name="Carter D.R."/>
            <person name="Collins A."/>
            <person name="Tomlin J."/>
            <person name="Gibbs M."/>
            <person name="Breuker C.J."/>
        </authorList>
    </citation>
    <scope>NUCLEOTIDE SEQUENCE</scope>
    <source>
        <tissue evidence="2">Ovary</tissue>
    </source>
</reference>
<reference evidence="2" key="2">
    <citation type="submission" date="2013-05" db="EMBL/GenBank/DDBJ databases">
        <authorList>
            <person name="Carter J.-M."/>
            <person name="Baker S.C."/>
            <person name="Pink R."/>
            <person name="Carter D.R.F."/>
            <person name="Collins A."/>
            <person name="Tomlin J."/>
            <person name="Gibbs M."/>
            <person name="Breuker C.J."/>
        </authorList>
    </citation>
    <scope>NUCLEOTIDE SEQUENCE</scope>
    <source>
        <tissue evidence="2">Ovary</tissue>
    </source>
</reference>